<sequence>MTPCAECGAPGKPCAELFHTVLALDHSRRPPWGPLHGVTVACFLLQHPSRLPERDRARVWQVLRTYLDEGATGLATLTARARRANSHRNRRAAAPGAPPPPPGPAPTSFSVTIADVAQDGTFPAAGFPERVRAWALATVTAWGNG</sequence>
<organism evidence="2 3">
    <name type="scientific">Amycolatopsis thermalba</name>
    <dbReference type="NCBI Taxonomy" id="944492"/>
    <lineage>
        <taxon>Bacteria</taxon>
        <taxon>Bacillati</taxon>
        <taxon>Actinomycetota</taxon>
        <taxon>Actinomycetes</taxon>
        <taxon>Pseudonocardiales</taxon>
        <taxon>Pseudonocardiaceae</taxon>
        <taxon>Amycolatopsis</taxon>
    </lineage>
</organism>
<dbReference type="EMBL" id="CP091196">
    <property type="protein sequence ID" value="UQS23889.1"/>
    <property type="molecule type" value="Genomic_DNA"/>
</dbReference>
<gene>
    <name evidence="2" type="ORF">L1857_14140</name>
</gene>
<evidence type="ECO:0000313" key="2">
    <source>
        <dbReference type="EMBL" id="UQS23889.1"/>
    </source>
</evidence>
<name>A0ABY4NUY3_9PSEU</name>
<protein>
    <submittedName>
        <fullName evidence="2">DUF5946 family protein</fullName>
    </submittedName>
</protein>
<keyword evidence="3" id="KW-1185">Reference proteome</keyword>
<dbReference type="Pfam" id="PF19371">
    <property type="entry name" value="DUF5946"/>
    <property type="match status" value="1"/>
</dbReference>
<dbReference type="InterPro" id="IPR045990">
    <property type="entry name" value="DUF5946"/>
</dbReference>
<accession>A0ABY4NUY3</accession>
<evidence type="ECO:0000256" key="1">
    <source>
        <dbReference type="SAM" id="MobiDB-lite"/>
    </source>
</evidence>
<evidence type="ECO:0000313" key="3">
    <source>
        <dbReference type="Proteomes" id="UP000830158"/>
    </source>
</evidence>
<feature type="region of interest" description="Disordered" evidence="1">
    <location>
        <begin position="81"/>
        <end position="109"/>
    </location>
</feature>
<proteinExistence type="predicted"/>
<feature type="compositionally biased region" description="Pro residues" evidence="1">
    <location>
        <begin position="96"/>
        <end position="105"/>
    </location>
</feature>
<dbReference type="RefSeq" id="WP_116109572.1">
    <property type="nucleotide sequence ID" value="NZ_CP091196.1"/>
</dbReference>
<feature type="compositionally biased region" description="Basic residues" evidence="1">
    <location>
        <begin position="81"/>
        <end position="91"/>
    </location>
</feature>
<reference evidence="2" key="1">
    <citation type="submission" date="2022-01" db="EMBL/GenBank/DDBJ databases">
        <title>PSI-footprinting approach for the identification of protein synthesis inhibitor producers.</title>
        <authorList>
            <person name="Handel F."/>
            <person name="Kulik A."/>
            <person name="Wex K.W."/>
            <person name="Berscheid A."/>
            <person name="Saur J.S."/>
            <person name="Winkler A."/>
            <person name="Wibberg D."/>
            <person name="Kalinowski J."/>
            <person name="Broetz-Oesterhelt H."/>
            <person name="Mast Y."/>
        </authorList>
    </citation>
    <scope>NUCLEOTIDE SEQUENCE</scope>
    <source>
        <strain evidence="2">KNN 49.3e</strain>
    </source>
</reference>
<dbReference type="Proteomes" id="UP000830158">
    <property type="component" value="Chromosome"/>
</dbReference>